<dbReference type="InterPro" id="IPR000807">
    <property type="entry name" value="ImidazoleglycerolP_deHydtase"/>
</dbReference>
<keyword evidence="4 6" id="KW-0368">Histidine biosynthesis</keyword>
<dbReference type="PANTHER" id="PTHR23133:SF2">
    <property type="entry name" value="IMIDAZOLEGLYCEROL-PHOSPHATE DEHYDRATASE"/>
    <property type="match status" value="1"/>
</dbReference>
<dbReference type="GO" id="GO:0005737">
    <property type="term" value="C:cytoplasm"/>
    <property type="evidence" value="ECO:0007669"/>
    <property type="project" value="UniProtKB-SubCell"/>
</dbReference>
<evidence type="ECO:0000256" key="3">
    <source>
        <dbReference type="ARBA" id="ARBA00022605"/>
    </source>
</evidence>
<dbReference type="HAMAP" id="MF_00076">
    <property type="entry name" value="HisB"/>
    <property type="match status" value="1"/>
</dbReference>
<dbReference type="CDD" id="cd07914">
    <property type="entry name" value="IGPD"/>
    <property type="match status" value="1"/>
</dbReference>
<comment type="similarity">
    <text evidence="6 7">Belongs to the imidazoleglycerol-phosphate dehydratase family.</text>
</comment>
<comment type="pathway">
    <text evidence="1 6 7">Amino-acid biosynthesis; L-histidine biosynthesis; L-histidine from 5-phospho-alpha-D-ribose 1-diphosphate: step 6/9.</text>
</comment>
<keyword evidence="6" id="KW-0963">Cytoplasm</keyword>
<dbReference type="SUPFAM" id="SSF54211">
    <property type="entry name" value="Ribosomal protein S5 domain 2-like"/>
    <property type="match status" value="2"/>
</dbReference>
<organism evidence="8">
    <name type="scientific">Desulfobacca acetoxidans</name>
    <dbReference type="NCBI Taxonomy" id="60893"/>
    <lineage>
        <taxon>Bacteria</taxon>
        <taxon>Pseudomonadati</taxon>
        <taxon>Thermodesulfobacteriota</taxon>
        <taxon>Desulfobaccia</taxon>
        <taxon>Desulfobaccales</taxon>
        <taxon>Desulfobaccaceae</taxon>
        <taxon>Desulfobacca</taxon>
    </lineage>
</organism>
<evidence type="ECO:0000313" key="8">
    <source>
        <dbReference type="EMBL" id="HGF34285.1"/>
    </source>
</evidence>
<dbReference type="NCBIfam" id="NF002111">
    <property type="entry name" value="PRK00951.2-1"/>
    <property type="match status" value="1"/>
</dbReference>
<proteinExistence type="inferred from homology"/>
<comment type="caution">
    <text evidence="8">The sequence shown here is derived from an EMBL/GenBank/DDBJ whole genome shotgun (WGS) entry which is preliminary data.</text>
</comment>
<evidence type="ECO:0000256" key="2">
    <source>
        <dbReference type="ARBA" id="ARBA00016664"/>
    </source>
</evidence>
<dbReference type="UniPathway" id="UPA00031">
    <property type="reaction ID" value="UER00011"/>
</dbReference>
<dbReference type="PROSITE" id="PS00955">
    <property type="entry name" value="IGP_DEHYDRATASE_2"/>
    <property type="match status" value="1"/>
</dbReference>
<evidence type="ECO:0000256" key="7">
    <source>
        <dbReference type="RuleBase" id="RU000599"/>
    </source>
</evidence>
<keyword evidence="3 6" id="KW-0028">Amino-acid biosynthesis</keyword>
<dbReference type="InterPro" id="IPR020565">
    <property type="entry name" value="ImidazoleglycerP_deHydtase_CS"/>
</dbReference>
<gene>
    <name evidence="6 8" type="primary">hisB</name>
    <name evidence="8" type="ORF">ENW96_07850</name>
</gene>
<dbReference type="NCBIfam" id="NF002114">
    <property type="entry name" value="PRK00951.2-4"/>
    <property type="match status" value="1"/>
</dbReference>
<dbReference type="PROSITE" id="PS00954">
    <property type="entry name" value="IGP_DEHYDRATASE_1"/>
    <property type="match status" value="1"/>
</dbReference>
<reference evidence="8" key="1">
    <citation type="journal article" date="2020" name="mSystems">
        <title>Genome- and Community-Level Interaction Insights into Carbon Utilization and Element Cycling Functions of Hydrothermarchaeota in Hydrothermal Sediment.</title>
        <authorList>
            <person name="Zhou Z."/>
            <person name="Liu Y."/>
            <person name="Xu W."/>
            <person name="Pan J."/>
            <person name="Luo Z.H."/>
            <person name="Li M."/>
        </authorList>
    </citation>
    <scope>NUCLEOTIDE SEQUENCE [LARGE SCALE GENOMIC DNA]</scope>
    <source>
        <strain evidence="8">SpSt-897</strain>
    </source>
</reference>
<comment type="catalytic activity">
    <reaction evidence="6 7">
        <text>D-erythro-1-(imidazol-4-yl)glycerol 3-phosphate = 3-(imidazol-4-yl)-2-oxopropyl phosphate + H2O</text>
        <dbReference type="Rhea" id="RHEA:11040"/>
        <dbReference type="ChEBI" id="CHEBI:15377"/>
        <dbReference type="ChEBI" id="CHEBI:57766"/>
        <dbReference type="ChEBI" id="CHEBI:58278"/>
        <dbReference type="EC" id="4.2.1.19"/>
    </reaction>
</comment>
<evidence type="ECO:0000256" key="6">
    <source>
        <dbReference type="HAMAP-Rule" id="MF_00076"/>
    </source>
</evidence>
<keyword evidence="5 6" id="KW-0456">Lyase</keyword>
<evidence type="ECO:0000256" key="5">
    <source>
        <dbReference type="ARBA" id="ARBA00023239"/>
    </source>
</evidence>
<dbReference type="Pfam" id="PF00475">
    <property type="entry name" value="IGPD"/>
    <property type="match status" value="1"/>
</dbReference>
<dbReference type="PANTHER" id="PTHR23133">
    <property type="entry name" value="IMIDAZOLEGLYCEROL-PHOSPHATE DEHYDRATASE HIS7"/>
    <property type="match status" value="1"/>
</dbReference>
<name>A0A7C3Z259_9BACT</name>
<dbReference type="AlphaFoldDB" id="A0A7C3Z259"/>
<sequence length="194" mass="21541">MTRQARVTRKTRETDVQVELNLDGKGQVDLATGIPFLDHMLHLFAAHGYFDLSIKAKGDLEVDQHHTVEDIGICLGQAFKQALADKAGVRRYGSARVPMDEALAQVTLDLSNRPFLYFNVRFAPLSAALDPQLVQEFWRAVAIHGGMTIHIEVPYGENTHHIMEAIFKAMGRALDRATQQEPRAQGPPSTKGVL</sequence>
<dbReference type="GO" id="GO:0004424">
    <property type="term" value="F:imidazoleglycerol-phosphate dehydratase activity"/>
    <property type="evidence" value="ECO:0007669"/>
    <property type="project" value="UniProtKB-UniRule"/>
</dbReference>
<protein>
    <recommendedName>
        <fullName evidence="2 6">Imidazoleglycerol-phosphate dehydratase</fullName>
        <shortName evidence="6">IGPD</shortName>
        <ecNumber evidence="6 7">4.2.1.19</ecNumber>
    </recommendedName>
</protein>
<comment type="subcellular location">
    <subcellularLocation>
        <location evidence="6 7">Cytoplasm</location>
    </subcellularLocation>
</comment>
<evidence type="ECO:0000256" key="4">
    <source>
        <dbReference type="ARBA" id="ARBA00023102"/>
    </source>
</evidence>
<dbReference type="Gene3D" id="3.30.230.40">
    <property type="entry name" value="Imidazole glycerol phosphate dehydratase, domain 1"/>
    <property type="match status" value="2"/>
</dbReference>
<evidence type="ECO:0000256" key="1">
    <source>
        <dbReference type="ARBA" id="ARBA00005047"/>
    </source>
</evidence>
<dbReference type="GO" id="GO:0000105">
    <property type="term" value="P:L-histidine biosynthetic process"/>
    <property type="evidence" value="ECO:0007669"/>
    <property type="project" value="UniProtKB-UniRule"/>
</dbReference>
<dbReference type="InterPro" id="IPR038494">
    <property type="entry name" value="IGPD_sf"/>
</dbReference>
<dbReference type="EMBL" id="DTMF01000194">
    <property type="protein sequence ID" value="HGF34285.1"/>
    <property type="molecule type" value="Genomic_DNA"/>
</dbReference>
<dbReference type="FunFam" id="3.30.230.40:FF:000003">
    <property type="entry name" value="Imidazoleglycerol-phosphate dehydratase HisB"/>
    <property type="match status" value="1"/>
</dbReference>
<dbReference type="FunFam" id="3.30.230.40:FF:000001">
    <property type="entry name" value="Imidazoleglycerol-phosphate dehydratase HisB"/>
    <property type="match status" value="1"/>
</dbReference>
<dbReference type="EC" id="4.2.1.19" evidence="6 7"/>
<dbReference type="InterPro" id="IPR020568">
    <property type="entry name" value="Ribosomal_Su5_D2-typ_SF"/>
</dbReference>
<accession>A0A7C3Z259</accession>